<keyword evidence="2" id="KW-1185">Reference proteome</keyword>
<dbReference type="AlphaFoldDB" id="A0A3N7HRG9"/>
<organism evidence="1 2">
    <name type="scientific">Populus trichocarpa</name>
    <name type="common">Western balsam poplar</name>
    <name type="synonym">Populus balsamifera subsp. trichocarpa</name>
    <dbReference type="NCBI Taxonomy" id="3694"/>
    <lineage>
        <taxon>Eukaryota</taxon>
        <taxon>Viridiplantae</taxon>
        <taxon>Streptophyta</taxon>
        <taxon>Embryophyta</taxon>
        <taxon>Tracheophyta</taxon>
        <taxon>Spermatophyta</taxon>
        <taxon>Magnoliopsida</taxon>
        <taxon>eudicotyledons</taxon>
        <taxon>Gunneridae</taxon>
        <taxon>Pentapetalae</taxon>
        <taxon>rosids</taxon>
        <taxon>fabids</taxon>
        <taxon>Malpighiales</taxon>
        <taxon>Salicaceae</taxon>
        <taxon>Saliceae</taxon>
        <taxon>Populus</taxon>
    </lineage>
</organism>
<protein>
    <submittedName>
        <fullName evidence="1">Uncharacterized protein</fullName>
    </submittedName>
</protein>
<accession>A0A3N7HRG9</accession>
<name>A0A3N7HRG9_POPTR</name>
<dbReference type="EMBL" id="CM009303">
    <property type="protein sequence ID" value="RQP00195.1"/>
    <property type="molecule type" value="Genomic_DNA"/>
</dbReference>
<proteinExistence type="predicted"/>
<reference evidence="1 2" key="1">
    <citation type="journal article" date="2006" name="Science">
        <title>The genome of black cottonwood, Populus trichocarpa (Torr. &amp; Gray).</title>
        <authorList>
            <person name="Tuskan G.A."/>
            <person name="Difazio S."/>
            <person name="Jansson S."/>
            <person name="Bohlmann J."/>
            <person name="Grigoriev I."/>
            <person name="Hellsten U."/>
            <person name="Putnam N."/>
            <person name="Ralph S."/>
            <person name="Rombauts S."/>
            <person name="Salamov A."/>
            <person name="Schein J."/>
            <person name="Sterck L."/>
            <person name="Aerts A."/>
            <person name="Bhalerao R.R."/>
            <person name="Bhalerao R.P."/>
            <person name="Blaudez D."/>
            <person name="Boerjan W."/>
            <person name="Brun A."/>
            <person name="Brunner A."/>
            <person name="Busov V."/>
            <person name="Campbell M."/>
            <person name="Carlson J."/>
            <person name="Chalot M."/>
            <person name="Chapman J."/>
            <person name="Chen G.L."/>
            <person name="Cooper D."/>
            <person name="Coutinho P.M."/>
            <person name="Couturier J."/>
            <person name="Covert S."/>
            <person name="Cronk Q."/>
            <person name="Cunningham R."/>
            <person name="Davis J."/>
            <person name="Degroeve S."/>
            <person name="Dejardin A."/>
            <person name="Depamphilis C."/>
            <person name="Detter J."/>
            <person name="Dirks B."/>
            <person name="Dubchak I."/>
            <person name="Duplessis S."/>
            <person name="Ehlting J."/>
            <person name="Ellis B."/>
            <person name="Gendler K."/>
            <person name="Goodstein D."/>
            <person name="Gribskov M."/>
            <person name="Grimwood J."/>
            <person name="Groover A."/>
            <person name="Gunter L."/>
            <person name="Hamberger B."/>
            <person name="Heinze B."/>
            <person name="Helariutta Y."/>
            <person name="Henrissat B."/>
            <person name="Holligan D."/>
            <person name="Holt R."/>
            <person name="Huang W."/>
            <person name="Islam-Faridi N."/>
            <person name="Jones S."/>
            <person name="Jones-Rhoades M."/>
            <person name="Jorgensen R."/>
            <person name="Joshi C."/>
            <person name="Kangasjarvi J."/>
            <person name="Karlsson J."/>
            <person name="Kelleher C."/>
            <person name="Kirkpatrick R."/>
            <person name="Kirst M."/>
            <person name="Kohler A."/>
            <person name="Kalluri U."/>
            <person name="Larimer F."/>
            <person name="Leebens-Mack J."/>
            <person name="Leple J.C."/>
            <person name="Locascio P."/>
            <person name="Lou Y."/>
            <person name="Lucas S."/>
            <person name="Martin F."/>
            <person name="Montanini B."/>
            <person name="Napoli C."/>
            <person name="Nelson D.R."/>
            <person name="Nelson C."/>
            <person name="Nieminen K."/>
            <person name="Nilsson O."/>
            <person name="Pereda V."/>
            <person name="Peter G."/>
            <person name="Philippe R."/>
            <person name="Pilate G."/>
            <person name="Poliakov A."/>
            <person name="Razumovskaya J."/>
            <person name="Richardson P."/>
            <person name="Rinaldi C."/>
            <person name="Ritland K."/>
            <person name="Rouze P."/>
            <person name="Ryaboy D."/>
            <person name="Schmutz J."/>
            <person name="Schrader J."/>
            <person name="Segerman B."/>
            <person name="Shin H."/>
            <person name="Siddiqui A."/>
            <person name="Sterky F."/>
            <person name="Terry A."/>
            <person name="Tsai C.J."/>
            <person name="Uberbacher E."/>
            <person name="Unneberg P."/>
            <person name="Vahala J."/>
            <person name="Wall K."/>
            <person name="Wessler S."/>
            <person name="Yang G."/>
            <person name="Yin T."/>
            <person name="Douglas C."/>
            <person name="Marra M."/>
            <person name="Sandberg G."/>
            <person name="Van de Peer Y."/>
            <person name="Rokhsar D."/>
        </authorList>
    </citation>
    <scope>NUCLEOTIDE SEQUENCE [LARGE SCALE GENOMIC DNA]</scope>
    <source>
        <strain evidence="2">cv. Nisqually</strain>
    </source>
</reference>
<sequence>MEPKAWIFTRFDFFKSPQSQSKVVRWVKSHFYMLSWNHHHSF</sequence>
<evidence type="ECO:0000313" key="1">
    <source>
        <dbReference type="EMBL" id="RQP00195.1"/>
    </source>
</evidence>
<dbReference type="Proteomes" id="UP000006729">
    <property type="component" value="Chromosome 14"/>
</dbReference>
<gene>
    <name evidence="1" type="ORF">POPTR_014G150150</name>
</gene>
<dbReference type="InParanoid" id="A0A3N7HRG9"/>
<evidence type="ECO:0000313" key="2">
    <source>
        <dbReference type="Proteomes" id="UP000006729"/>
    </source>
</evidence>